<comment type="caution">
    <text evidence="2">The sequence shown here is derived from an EMBL/GenBank/DDBJ whole genome shotgun (WGS) entry which is preliminary data.</text>
</comment>
<keyword evidence="1" id="KW-0732">Signal</keyword>
<dbReference type="AlphaFoldDB" id="A0A210R5B6"/>
<dbReference type="EMBL" id="NEDP02000241">
    <property type="protein sequence ID" value="OWF56219.1"/>
    <property type="molecule type" value="Genomic_DNA"/>
</dbReference>
<evidence type="ECO:0000313" key="2">
    <source>
        <dbReference type="EMBL" id="OWF56219.1"/>
    </source>
</evidence>
<feature type="signal peptide" evidence="1">
    <location>
        <begin position="1"/>
        <end position="18"/>
    </location>
</feature>
<dbReference type="Proteomes" id="UP000242188">
    <property type="component" value="Unassembled WGS sequence"/>
</dbReference>
<name>A0A210R5B6_MIZYE</name>
<organism evidence="2 3">
    <name type="scientific">Mizuhopecten yessoensis</name>
    <name type="common">Japanese scallop</name>
    <name type="synonym">Patinopecten yessoensis</name>
    <dbReference type="NCBI Taxonomy" id="6573"/>
    <lineage>
        <taxon>Eukaryota</taxon>
        <taxon>Metazoa</taxon>
        <taxon>Spiralia</taxon>
        <taxon>Lophotrochozoa</taxon>
        <taxon>Mollusca</taxon>
        <taxon>Bivalvia</taxon>
        <taxon>Autobranchia</taxon>
        <taxon>Pteriomorphia</taxon>
        <taxon>Pectinida</taxon>
        <taxon>Pectinoidea</taxon>
        <taxon>Pectinidae</taxon>
        <taxon>Mizuhopecten</taxon>
    </lineage>
</organism>
<reference evidence="2 3" key="1">
    <citation type="journal article" date="2017" name="Nat. Ecol. Evol.">
        <title>Scallop genome provides insights into evolution of bilaterian karyotype and development.</title>
        <authorList>
            <person name="Wang S."/>
            <person name="Zhang J."/>
            <person name="Jiao W."/>
            <person name="Li J."/>
            <person name="Xun X."/>
            <person name="Sun Y."/>
            <person name="Guo X."/>
            <person name="Huan P."/>
            <person name="Dong B."/>
            <person name="Zhang L."/>
            <person name="Hu X."/>
            <person name="Sun X."/>
            <person name="Wang J."/>
            <person name="Zhao C."/>
            <person name="Wang Y."/>
            <person name="Wang D."/>
            <person name="Huang X."/>
            <person name="Wang R."/>
            <person name="Lv J."/>
            <person name="Li Y."/>
            <person name="Zhang Z."/>
            <person name="Liu B."/>
            <person name="Lu W."/>
            <person name="Hui Y."/>
            <person name="Liang J."/>
            <person name="Zhou Z."/>
            <person name="Hou R."/>
            <person name="Li X."/>
            <person name="Liu Y."/>
            <person name="Li H."/>
            <person name="Ning X."/>
            <person name="Lin Y."/>
            <person name="Zhao L."/>
            <person name="Xing Q."/>
            <person name="Dou J."/>
            <person name="Li Y."/>
            <person name="Mao J."/>
            <person name="Guo H."/>
            <person name="Dou H."/>
            <person name="Li T."/>
            <person name="Mu C."/>
            <person name="Jiang W."/>
            <person name="Fu Q."/>
            <person name="Fu X."/>
            <person name="Miao Y."/>
            <person name="Liu J."/>
            <person name="Yu Q."/>
            <person name="Li R."/>
            <person name="Liao H."/>
            <person name="Li X."/>
            <person name="Kong Y."/>
            <person name="Jiang Z."/>
            <person name="Chourrout D."/>
            <person name="Li R."/>
            <person name="Bao Z."/>
        </authorList>
    </citation>
    <scope>NUCLEOTIDE SEQUENCE [LARGE SCALE GENOMIC DNA]</scope>
    <source>
        <strain evidence="2 3">PY_sf001</strain>
    </source>
</reference>
<evidence type="ECO:0000256" key="1">
    <source>
        <dbReference type="SAM" id="SignalP"/>
    </source>
</evidence>
<protein>
    <submittedName>
        <fullName evidence="2">Uncharacterized protein</fullName>
    </submittedName>
</protein>
<gene>
    <name evidence="2" type="ORF">KP79_PYT12017</name>
</gene>
<feature type="chain" id="PRO_5012487888" evidence="1">
    <location>
        <begin position="19"/>
        <end position="74"/>
    </location>
</feature>
<keyword evidence="3" id="KW-1185">Reference proteome</keyword>
<proteinExistence type="predicted"/>
<sequence>MALHVIVLLDGLVTRVKPTSTSVNPIPVYMAQHATILTAVSRGIVLMDGLETSVKPTSTSVNLILVNIEAPVSM</sequence>
<accession>A0A210R5B6</accession>
<evidence type="ECO:0000313" key="3">
    <source>
        <dbReference type="Proteomes" id="UP000242188"/>
    </source>
</evidence>